<sequence>MSRIISSERWSIEFKPAGARRWTVIGTVGTREQAEWFMLRFLGTGDWYIRPPKVKEVARA</sequence>
<name>A0A5C1ADU9_9BACT</name>
<dbReference type="KEGG" id="lrs:PX52LOC_04400"/>
<dbReference type="AlphaFoldDB" id="A0A5C1ADU9"/>
<gene>
    <name evidence="1" type="ORF">PX52LOC_04400</name>
</gene>
<evidence type="ECO:0000313" key="2">
    <source>
        <dbReference type="Proteomes" id="UP000324974"/>
    </source>
</evidence>
<dbReference type="Proteomes" id="UP000324974">
    <property type="component" value="Chromosome"/>
</dbReference>
<organism evidence="1 2">
    <name type="scientific">Limnoglobus roseus</name>
    <dbReference type="NCBI Taxonomy" id="2598579"/>
    <lineage>
        <taxon>Bacteria</taxon>
        <taxon>Pseudomonadati</taxon>
        <taxon>Planctomycetota</taxon>
        <taxon>Planctomycetia</taxon>
        <taxon>Gemmatales</taxon>
        <taxon>Gemmataceae</taxon>
        <taxon>Limnoglobus</taxon>
    </lineage>
</organism>
<proteinExistence type="predicted"/>
<protein>
    <submittedName>
        <fullName evidence="1">Uncharacterized protein</fullName>
    </submittedName>
</protein>
<keyword evidence="2" id="KW-1185">Reference proteome</keyword>
<evidence type="ECO:0000313" key="1">
    <source>
        <dbReference type="EMBL" id="QEL17411.1"/>
    </source>
</evidence>
<reference evidence="2" key="1">
    <citation type="submission" date="2019-08" db="EMBL/GenBank/DDBJ databases">
        <title>Limnoglobus roseus gen. nov., sp. nov., a novel freshwater planctomycete with a giant genome from the family Gemmataceae.</title>
        <authorList>
            <person name="Kulichevskaya I.S."/>
            <person name="Naumoff D.G."/>
            <person name="Miroshnikov K."/>
            <person name="Ivanova A."/>
            <person name="Philippov D.A."/>
            <person name="Hakobyan A."/>
            <person name="Rijpstra I.C."/>
            <person name="Sinninghe Damste J.S."/>
            <person name="Liesack W."/>
            <person name="Dedysh S.N."/>
        </authorList>
    </citation>
    <scope>NUCLEOTIDE SEQUENCE [LARGE SCALE GENOMIC DNA]</scope>
    <source>
        <strain evidence="2">PX52</strain>
    </source>
</reference>
<dbReference type="RefSeq" id="WP_149112029.1">
    <property type="nucleotide sequence ID" value="NZ_CP042425.1"/>
</dbReference>
<accession>A0A5C1ADU9</accession>
<dbReference type="EMBL" id="CP042425">
    <property type="protein sequence ID" value="QEL17411.1"/>
    <property type="molecule type" value="Genomic_DNA"/>
</dbReference>